<gene>
    <name evidence="4" type="ORF">R70211_07283</name>
</gene>
<accession>A0A9N8N8L8</accession>
<dbReference type="Proteomes" id="UP000675121">
    <property type="component" value="Unassembled WGS sequence"/>
</dbReference>
<comment type="similarity">
    <text evidence="1">Belongs to the PrpD family.</text>
</comment>
<dbReference type="RefSeq" id="WP_201083023.1">
    <property type="nucleotide sequence ID" value="NZ_CAJNAS010000037.1"/>
</dbReference>
<sequence>MSQSLSMTLAQYAASTSIAAIPDEVKERAKQVIFDEMACARFGRRSLAGQMAARYAAKFASPAESRILGTSLRVPAPYAAMANGAAGHGEEVDGAHVVGGHPGATLVHAAVAMADRQCAAGADLLSAVVLGYDVGTRLIAACGGKFHFQFSSHHHPDFLHGVAASVVGSRLLGLDPNRYCHAMALATFQTNGLAALFQERRHVSKSFCNGQYAFAGVSAALMSSGGLEGCEDILGARDGLLDAWGVEDGADILTRRLGQDYEIMGANFKFLNAGYPIHAAVEAAMTLVTDHDIRLDTIESVHVGMPANAMRIVDNRHMHNICVQDMVSASIVRGDLSLRESPFPAILGDPAFTRVRARITVGVDPDVDRDQPNGRGANVSITRMDGSAVSRRVDHPRGHSLRGAVTWDELSKKWHEALPECDIDKILSLAQRLEELEDVNELSGAFGSI</sequence>
<dbReference type="InterPro" id="IPR045337">
    <property type="entry name" value="MmgE_PrpD_C"/>
</dbReference>
<feature type="domain" description="MmgE/PrpD N-terminal" evidence="2">
    <location>
        <begin position="8"/>
        <end position="243"/>
    </location>
</feature>
<keyword evidence="5" id="KW-1185">Reference proteome</keyword>
<dbReference type="EMBL" id="CAJNAS010000037">
    <property type="protein sequence ID" value="CAE6965177.1"/>
    <property type="molecule type" value="Genomic_DNA"/>
</dbReference>
<dbReference type="InterPro" id="IPR042183">
    <property type="entry name" value="MmgE/PrpD_sf_1"/>
</dbReference>
<proteinExistence type="inferred from homology"/>
<evidence type="ECO:0000256" key="1">
    <source>
        <dbReference type="ARBA" id="ARBA00006174"/>
    </source>
</evidence>
<comment type="caution">
    <text evidence="4">The sequence shown here is derived from an EMBL/GenBank/DDBJ whole genome shotgun (WGS) entry which is preliminary data.</text>
</comment>
<dbReference type="PANTHER" id="PTHR16943">
    <property type="entry name" value="2-METHYLCITRATE DEHYDRATASE-RELATED"/>
    <property type="match status" value="1"/>
</dbReference>
<organism evidence="4 5">
    <name type="scientific">Paraburkholderia domus</name>
    <dbReference type="NCBI Taxonomy" id="2793075"/>
    <lineage>
        <taxon>Bacteria</taxon>
        <taxon>Pseudomonadati</taxon>
        <taxon>Pseudomonadota</taxon>
        <taxon>Betaproteobacteria</taxon>
        <taxon>Burkholderiales</taxon>
        <taxon>Burkholderiaceae</taxon>
        <taxon>Paraburkholderia</taxon>
    </lineage>
</organism>
<dbReference type="InterPro" id="IPR042188">
    <property type="entry name" value="MmgE/PrpD_sf_2"/>
</dbReference>
<evidence type="ECO:0000259" key="3">
    <source>
        <dbReference type="Pfam" id="PF19305"/>
    </source>
</evidence>
<dbReference type="PANTHER" id="PTHR16943:SF8">
    <property type="entry name" value="2-METHYLCITRATE DEHYDRATASE"/>
    <property type="match status" value="1"/>
</dbReference>
<dbReference type="GO" id="GO:0016829">
    <property type="term" value="F:lyase activity"/>
    <property type="evidence" value="ECO:0007669"/>
    <property type="project" value="InterPro"/>
</dbReference>
<dbReference type="AlphaFoldDB" id="A0A9N8N8L8"/>
<evidence type="ECO:0000259" key="2">
    <source>
        <dbReference type="Pfam" id="PF03972"/>
    </source>
</evidence>
<dbReference type="Gene3D" id="3.30.1330.120">
    <property type="entry name" value="2-methylcitrate dehydratase PrpD"/>
    <property type="match status" value="1"/>
</dbReference>
<evidence type="ECO:0000313" key="5">
    <source>
        <dbReference type="Proteomes" id="UP000675121"/>
    </source>
</evidence>
<feature type="domain" description="MmgE/PrpD C-terminal" evidence="3">
    <location>
        <begin position="273"/>
        <end position="419"/>
    </location>
</feature>
<name>A0A9N8N8L8_9BURK</name>
<evidence type="ECO:0000313" key="4">
    <source>
        <dbReference type="EMBL" id="CAE6965177.1"/>
    </source>
</evidence>
<dbReference type="Gene3D" id="1.10.4100.10">
    <property type="entry name" value="2-methylcitrate dehydratase PrpD"/>
    <property type="match status" value="1"/>
</dbReference>
<dbReference type="SUPFAM" id="SSF103378">
    <property type="entry name" value="2-methylcitrate dehydratase PrpD"/>
    <property type="match status" value="1"/>
</dbReference>
<reference evidence="4" key="1">
    <citation type="submission" date="2021-02" db="EMBL/GenBank/DDBJ databases">
        <authorList>
            <person name="Vanwijnsberghe S."/>
        </authorList>
    </citation>
    <scope>NUCLEOTIDE SEQUENCE</scope>
    <source>
        <strain evidence="4">R-70211</strain>
    </source>
</reference>
<evidence type="ECO:0008006" key="6">
    <source>
        <dbReference type="Google" id="ProtNLM"/>
    </source>
</evidence>
<dbReference type="InterPro" id="IPR036148">
    <property type="entry name" value="MmgE/PrpD_sf"/>
</dbReference>
<dbReference type="Pfam" id="PF03972">
    <property type="entry name" value="MmgE_PrpD_N"/>
    <property type="match status" value="1"/>
</dbReference>
<dbReference type="InterPro" id="IPR045336">
    <property type="entry name" value="MmgE_PrpD_N"/>
</dbReference>
<dbReference type="InterPro" id="IPR005656">
    <property type="entry name" value="MmgE_PrpD"/>
</dbReference>
<protein>
    <recommendedName>
        <fullName evidence="6">MmgE/PrpD family protein</fullName>
    </recommendedName>
</protein>
<dbReference type="Pfam" id="PF19305">
    <property type="entry name" value="MmgE_PrpD_C"/>
    <property type="match status" value="1"/>
</dbReference>